<keyword evidence="5" id="KW-1185">Reference proteome</keyword>
<dbReference type="InterPro" id="IPR010730">
    <property type="entry name" value="HET"/>
</dbReference>
<evidence type="ECO:0000256" key="1">
    <source>
        <dbReference type="SAM" id="MobiDB-lite"/>
    </source>
</evidence>
<dbReference type="AlphaFoldDB" id="A0A9P8UFF6"/>
<comment type="caution">
    <text evidence="4">The sequence shown here is derived from an EMBL/GenBank/DDBJ whole genome shotgun (WGS) entry which is preliminary data.</text>
</comment>
<dbReference type="Pfam" id="PF06985">
    <property type="entry name" value="HET"/>
    <property type="match status" value="1"/>
</dbReference>
<feature type="compositionally biased region" description="Polar residues" evidence="1">
    <location>
        <begin position="586"/>
        <end position="604"/>
    </location>
</feature>
<evidence type="ECO:0000313" key="4">
    <source>
        <dbReference type="EMBL" id="KAH6648895.1"/>
    </source>
</evidence>
<dbReference type="InterPro" id="IPR058525">
    <property type="entry name" value="DUF8212"/>
</dbReference>
<organism evidence="4 5">
    <name type="scientific">Truncatella angustata</name>
    <dbReference type="NCBI Taxonomy" id="152316"/>
    <lineage>
        <taxon>Eukaryota</taxon>
        <taxon>Fungi</taxon>
        <taxon>Dikarya</taxon>
        <taxon>Ascomycota</taxon>
        <taxon>Pezizomycotina</taxon>
        <taxon>Sordariomycetes</taxon>
        <taxon>Xylariomycetidae</taxon>
        <taxon>Amphisphaeriales</taxon>
        <taxon>Sporocadaceae</taxon>
        <taxon>Truncatella</taxon>
    </lineage>
</organism>
<gene>
    <name evidence="4" type="ORF">BKA67DRAFT_661837</name>
</gene>
<reference evidence="4" key="1">
    <citation type="journal article" date="2021" name="Nat. Commun.">
        <title>Genetic determinants of endophytism in the Arabidopsis root mycobiome.</title>
        <authorList>
            <person name="Mesny F."/>
            <person name="Miyauchi S."/>
            <person name="Thiergart T."/>
            <person name="Pickel B."/>
            <person name="Atanasova L."/>
            <person name="Karlsson M."/>
            <person name="Huettel B."/>
            <person name="Barry K.W."/>
            <person name="Haridas S."/>
            <person name="Chen C."/>
            <person name="Bauer D."/>
            <person name="Andreopoulos W."/>
            <person name="Pangilinan J."/>
            <person name="LaButti K."/>
            <person name="Riley R."/>
            <person name="Lipzen A."/>
            <person name="Clum A."/>
            <person name="Drula E."/>
            <person name="Henrissat B."/>
            <person name="Kohler A."/>
            <person name="Grigoriev I.V."/>
            <person name="Martin F.M."/>
            <person name="Hacquard S."/>
        </authorList>
    </citation>
    <scope>NUCLEOTIDE SEQUENCE</scope>
    <source>
        <strain evidence="4">MPI-SDFR-AT-0073</strain>
    </source>
</reference>
<dbReference type="Proteomes" id="UP000758603">
    <property type="component" value="Unassembled WGS sequence"/>
</dbReference>
<evidence type="ECO:0000259" key="3">
    <source>
        <dbReference type="Pfam" id="PF26640"/>
    </source>
</evidence>
<evidence type="ECO:0000259" key="2">
    <source>
        <dbReference type="Pfam" id="PF06985"/>
    </source>
</evidence>
<feature type="domain" description="Heterokaryon incompatibility" evidence="2">
    <location>
        <begin position="22"/>
        <end position="112"/>
    </location>
</feature>
<dbReference type="OrthoDB" id="194358at2759"/>
<dbReference type="PANTHER" id="PTHR10622:SF10">
    <property type="entry name" value="HET DOMAIN-CONTAINING PROTEIN"/>
    <property type="match status" value="1"/>
</dbReference>
<dbReference type="RefSeq" id="XP_045955402.1">
    <property type="nucleotide sequence ID" value="XM_046107890.1"/>
</dbReference>
<feature type="domain" description="DUF8212" evidence="3">
    <location>
        <begin position="227"/>
        <end position="253"/>
    </location>
</feature>
<dbReference type="PANTHER" id="PTHR10622">
    <property type="entry name" value="HET DOMAIN-CONTAINING PROTEIN"/>
    <property type="match status" value="1"/>
</dbReference>
<dbReference type="EMBL" id="JAGPXC010000007">
    <property type="protein sequence ID" value="KAH6648895.1"/>
    <property type="molecule type" value="Genomic_DNA"/>
</dbReference>
<sequence>MRLLNTATFEVEEFVDGGIPDYAILSHTWGREEVSLQDMQDLARARQKHGFKKVEQSAGVAVNNGYEYIWVDTCCIDKTSSAELSEAINSMYRWYKESEICYAYLEDCNCTRSQDGSQASNFEEAFRRSRWFKRGWTLQELIAPTYVEFYSQNWEFIGTKTELVDLISDTTEIDRYVLEGGDPLAVSVARKMSWAANRTTTRIEDTAYCLLGLFGVNMSLIYGEQRRAFARLQEEILKNTGDQTIFLWASRARRQFDPRTPFLAPSPREFGLTGKNVPAFTKGYTRDQSVLKTHEGIQLSLLIIPLESKRSLHLGVFNCRWGPILGERPAMLLYPNRNEQVFSHIGETSPLSGTVTITNPDAEGIWCFDLANANSTQNAKVDLSGMGMGPLEAQPWQRWAFREVTITRSDFEKIDDKYHVVVSDEVKILNVSPRTTWDKSTMTFMSDFYQDKDGLSLDGSIFIGHKAALDSSEENWTGAYVVNFGVCQMDYKKGRHPAWWYSCHRAVDESDNHWEELLFAQGSHVFEIDGSPWIIKCLQGMPADSPFRVSMTYGNFSGGMEPIIDIKYHAGTDESKKRKRTAEYPNGNSTNANAYNAQDHNVST</sequence>
<evidence type="ECO:0000313" key="5">
    <source>
        <dbReference type="Proteomes" id="UP000758603"/>
    </source>
</evidence>
<dbReference type="Pfam" id="PF26640">
    <property type="entry name" value="DUF8212"/>
    <property type="match status" value="1"/>
</dbReference>
<name>A0A9P8UFF6_9PEZI</name>
<feature type="region of interest" description="Disordered" evidence="1">
    <location>
        <begin position="571"/>
        <end position="604"/>
    </location>
</feature>
<accession>A0A9P8UFF6</accession>
<protein>
    <submittedName>
        <fullName evidence="4">Heterokaryon incompatibility protein-domain-containing protein</fullName>
    </submittedName>
</protein>
<proteinExistence type="predicted"/>
<dbReference type="GeneID" id="70136781"/>